<evidence type="ECO:0000256" key="4">
    <source>
        <dbReference type="ARBA" id="ARBA00022989"/>
    </source>
</evidence>
<sequence length="186" mass="21140">MDEKLGYCQQLRYPMLNRFKNIILGGYTMSWRGSTTVSDRLFACLPYLLPLVEVFAFGTFLFRDFPLLQIIFLPLMPLLKIYYGVRYAGLIIFFALWLLVVRNEKISHFIRFNTMQAIVLDIVIVLCSILTDMVGLVPSSGFAIQTLYTTIFMGIVAAVAYCVAQSVLGRYAEIPAISDAVHMQVR</sequence>
<name>A0A975T6K5_9NOST</name>
<dbReference type="EMBL" id="CP021056">
    <property type="protein sequence ID" value="QXE23148.1"/>
    <property type="molecule type" value="Genomic_DNA"/>
</dbReference>
<keyword evidence="5 6" id="KW-0472">Membrane</keyword>
<dbReference type="InterPro" id="IPR005691">
    <property type="entry name" value="Tic20"/>
</dbReference>
<evidence type="ECO:0000313" key="7">
    <source>
        <dbReference type="EMBL" id="QXE23148.1"/>
    </source>
</evidence>
<dbReference type="AlphaFoldDB" id="A0A975T6K5"/>
<evidence type="ECO:0000256" key="1">
    <source>
        <dbReference type="ARBA" id="ARBA00004141"/>
    </source>
</evidence>
<accession>A0A975T6K5</accession>
<dbReference type="PANTHER" id="PTHR33510">
    <property type="entry name" value="PROTEIN TIC 20-II, CHLOROPLASTIC"/>
    <property type="match status" value="1"/>
</dbReference>
<evidence type="ECO:0000256" key="2">
    <source>
        <dbReference type="ARBA" id="ARBA00009596"/>
    </source>
</evidence>
<dbReference type="PANTHER" id="PTHR33510:SF5">
    <property type="entry name" value="PROTEIN TIC 20-II, CHLOROPLASTIC"/>
    <property type="match status" value="1"/>
</dbReference>
<evidence type="ECO:0000256" key="6">
    <source>
        <dbReference type="SAM" id="Phobius"/>
    </source>
</evidence>
<evidence type="ECO:0000256" key="3">
    <source>
        <dbReference type="ARBA" id="ARBA00022692"/>
    </source>
</evidence>
<keyword evidence="4 6" id="KW-1133">Transmembrane helix</keyword>
<keyword evidence="8" id="KW-1185">Reference proteome</keyword>
<feature type="transmembrane region" description="Helical" evidence="6">
    <location>
        <begin position="112"/>
        <end position="131"/>
    </location>
</feature>
<evidence type="ECO:0008006" key="9">
    <source>
        <dbReference type="Google" id="ProtNLM"/>
    </source>
</evidence>
<dbReference type="Pfam" id="PF16166">
    <property type="entry name" value="TIC20"/>
    <property type="match status" value="1"/>
</dbReference>
<feature type="transmembrane region" description="Helical" evidence="6">
    <location>
        <begin position="81"/>
        <end position="100"/>
    </location>
</feature>
<organism evidence="7 8">
    <name type="scientific">Richelia sinica FACHB-800</name>
    <dbReference type="NCBI Taxonomy" id="1357546"/>
    <lineage>
        <taxon>Bacteria</taxon>
        <taxon>Bacillati</taxon>
        <taxon>Cyanobacteriota</taxon>
        <taxon>Cyanophyceae</taxon>
        <taxon>Nostocales</taxon>
        <taxon>Nostocaceae</taxon>
        <taxon>Richelia</taxon>
    </lineage>
</organism>
<feature type="transmembrane region" description="Helical" evidence="6">
    <location>
        <begin position="41"/>
        <end position="61"/>
    </location>
</feature>
<evidence type="ECO:0000313" key="8">
    <source>
        <dbReference type="Proteomes" id="UP000683511"/>
    </source>
</evidence>
<feature type="transmembrane region" description="Helical" evidence="6">
    <location>
        <begin position="143"/>
        <end position="164"/>
    </location>
</feature>
<gene>
    <name evidence="7" type="ORF">B6N60_01837</name>
</gene>
<protein>
    <recommendedName>
        <fullName evidence="9">Tic20 family protein Ycf60</fullName>
    </recommendedName>
</protein>
<proteinExistence type="inferred from homology"/>
<dbReference type="GO" id="GO:0016020">
    <property type="term" value="C:membrane"/>
    <property type="evidence" value="ECO:0007669"/>
    <property type="project" value="UniProtKB-SubCell"/>
</dbReference>
<dbReference type="KEGG" id="rsin:B6N60_01837"/>
<comment type="similarity">
    <text evidence="2">Belongs to the Tic20 family.</text>
</comment>
<reference evidence="7" key="1">
    <citation type="submission" date="2017-04" db="EMBL/GenBank/DDBJ databases">
        <title>Genome deletions in a multicellular cyanobacterial endosymbiont for morphological adaptation in marine diatoms.</title>
        <authorList>
            <person name="Wang Y."/>
            <person name="Gao H."/>
            <person name="Li R."/>
            <person name="Xu X."/>
        </authorList>
    </citation>
    <scope>NUCLEOTIDE SEQUENCE</scope>
    <source>
        <strain evidence="7">FACHB 800</strain>
    </source>
</reference>
<comment type="subcellular location">
    <subcellularLocation>
        <location evidence="1">Membrane</location>
        <topology evidence="1">Multi-pass membrane protein</topology>
    </subcellularLocation>
</comment>
<keyword evidence="3 6" id="KW-0812">Transmembrane</keyword>
<evidence type="ECO:0000256" key="5">
    <source>
        <dbReference type="ARBA" id="ARBA00023136"/>
    </source>
</evidence>
<dbReference type="Proteomes" id="UP000683511">
    <property type="component" value="Chromosome"/>
</dbReference>